<gene>
    <name evidence="1" type="ORF">K443DRAFT_598156</name>
</gene>
<dbReference type="PANTHER" id="PTHR43611:SF3">
    <property type="entry name" value="FLAVIN MONONUCLEOTIDE HYDROLASE 1, CHLOROPLATIC"/>
    <property type="match status" value="1"/>
</dbReference>
<organism evidence="1 2">
    <name type="scientific">Laccaria amethystina LaAM-08-1</name>
    <dbReference type="NCBI Taxonomy" id="1095629"/>
    <lineage>
        <taxon>Eukaryota</taxon>
        <taxon>Fungi</taxon>
        <taxon>Dikarya</taxon>
        <taxon>Basidiomycota</taxon>
        <taxon>Agaricomycotina</taxon>
        <taxon>Agaricomycetes</taxon>
        <taxon>Agaricomycetidae</taxon>
        <taxon>Agaricales</taxon>
        <taxon>Agaricineae</taxon>
        <taxon>Hydnangiaceae</taxon>
        <taxon>Laccaria</taxon>
    </lineage>
</organism>
<dbReference type="Proteomes" id="UP000054477">
    <property type="component" value="Unassembled WGS sequence"/>
</dbReference>
<dbReference type="Gene3D" id="3.40.50.1000">
    <property type="entry name" value="HAD superfamily/HAD-like"/>
    <property type="match status" value="1"/>
</dbReference>
<evidence type="ECO:0000313" key="2">
    <source>
        <dbReference type="Proteomes" id="UP000054477"/>
    </source>
</evidence>
<dbReference type="EMBL" id="KN838621">
    <property type="protein sequence ID" value="KIK00633.1"/>
    <property type="molecule type" value="Genomic_DNA"/>
</dbReference>
<dbReference type="Gene3D" id="1.10.150.240">
    <property type="entry name" value="Putative phosphatase, domain 2"/>
    <property type="match status" value="1"/>
</dbReference>
<dbReference type="InterPro" id="IPR036412">
    <property type="entry name" value="HAD-like_sf"/>
</dbReference>
<proteinExistence type="predicted"/>
<accession>A0A0C9XXP8</accession>
<dbReference type="CDD" id="cd02603">
    <property type="entry name" value="HAD_sEH-N_like"/>
    <property type="match status" value="1"/>
</dbReference>
<dbReference type="AlphaFoldDB" id="A0A0C9XXP8"/>
<sequence>MTIATANEHAYDTLIFDIGDVLFTWSAGTKTTISPKTLHKILQTATWFEFEKGKISEAESYATVAREFGLDAKEVEEAFQGARDSLTSRSFMVNLIRELKPGRRVYAMSNISAPDWEVLRTKGADWDIFDGVFTSAAAGERKPNLGYYRHVLKVTGADPKRTIFVDDKLENLVTARSFGITTVLYDTFENVERALRNLCSNPISRAKQFLINNAGRHLSYTSTGEVIRENFAQLLILEATRNPSLVEYITYDGAFNFFQGHGELTTHEFPCDLDTTSIGLTIAPNIDAATKSRVMDTMLQYRNADNVLQVYFDDRRPRLDPVVCVNILTLFYSNGRGHELDDTLDWVYSVLENRAYLEGTRYYEGAETFLFFMTRLLAASPSVRRQFGALFKKRVAERIGTTGDALALAMRVHCCNEVGLDAAVDVERLLALQQVDGGWNDGWFYKYGSTDIKIANRGLTTAIAIEALQRSAVWTCGMFHSWNFLFIVILHAFRILQSFFHFFLGHKGFSFYF</sequence>
<dbReference type="HOGENOM" id="CLU_019989_1_0_1"/>
<dbReference type="STRING" id="1095629.A0A0C9XXP8"/>
<keyword evidence="2" id="KW-1185">Reference proteome</keyword>
<evidence type="ECO:0000313" key="1">
    <source>
        <dbReference type="EMBL" id="KIK00633.1"/>
    </source>
</evidence>
<name>A0A0C9XXP8_9AGAR</name>
<reference evidence="1 2" key="1">
    <citation type="submission" date="2014-04" db="EMBL/GenBank/DDBJ databases">
        <authorList>
            <consortium name="DOE Joint Genome Institute"/>
            <person name="Kuo A."/>
            <person name="Kohler A."/>
            <person name="Nagy L.G."/>
            <person name="Floudas D."/>
            <person name="Copeland A."/>
            <person name="Barry K.W."/>
            <person name="Cichocki N."/>
            <person name="Veneault-Fourrey C."/>
            <person name="LaButti K."/>
            <person name="Lindquist E.A."/>
            <person name="Lipzen A."/>
            <person name="Lundell T."/>
            <person name="Morin E."/>
            <person name="Murat C."/>
            <person name="Sun H."/>
            <person name="Tunlid A."/>
            <person name="Henrissat B."/>
            <person name="Grigoriev I.V."/>
            <person name="Hibbett D.S."/>
            <person name="Martin F."/>
            <person name="Nordberg H.P."/>
            <person name="Cantor M.N."/>
            <person name="Hua S.X."/>
        </authorList>
    </citation>
    <scope>NUCLEOTIDE SEQUENCE [LARGE SCALE GENOMIC DNA]</scope>
    <source>
        <strain evidence="1 2">LaAM-08-1</strain>
    </source>
</reference>
<reference evidence="2" key="2">
    <citation type="submission" date="2015-01" db="EMBL/GenBank/DDBJ databases">
        <title>Evolutionary Origins and Diversification of the Mycorrhizal Mutualists.</title>
        <authorList>
            <consortium name="DOE Joint Genome Institute"/>
            <consortium name="Mycorrhizal Genomics Consortium"/>
            <person name="Kohler A."/>
            <person name="Kuo A."/>
            <person name="Nagy L.G."/>
            <person name="Floudas D."/>
            <person name="Copeland A."/>
            <person name="Barry K.W."/>
            <person name="Cichocki N."/>
            <person name="Veneault-Fourrey C."/>
            <person name="LaButti K."/>
            <person name="Lindquist E.A."/>
            <person name="Lipzen A."/>
            <person name="Lundell T."/>
            <person name="Morin E."/>
            <person name="Murat C."/>
            <person name="Riley R."/>
            <person name="Ohm R."/>
            <person name="Sun H."/>
            <person name="Tunlid A."/>
            <person name="Henrissat B."/>
            <person name="Grigoriev I.V."/>
            <person name="Hibbett D.S."/>
            <person name="Martin F."/>
        </authorList>
    </citation>
    <scope>NUCLEOTIDE SEQUENCE [LARGE SCALE GENOMIC DNA]</scope>
    <source>
        <strain evidence="2">LaAM-08-1</strain>
    </source>
</reference>
<dbReference type="InterPro" id="IPR023198">
    <property type="entry name" value="PGP-like_dom2"/>
</dbReference>
<evidence type="ECO:0008006" key="3">
    <source>
        <dbReference type="Google" id="ProtNLM"/>
    </source>
</evidence>
<dbReference type="NCBIfam" id="TIGR01509">
    <property type="entry name" value="HAD-SF-IA-v3"/>
    <property type="match status" value="1"/>
</dbReference>
<dbReference type="InterPro" id="IPR023214">
    <property type="entry name" value="HAD_sf"/>
</dbReference>
<dbReference type="SFLD" id="SFLDS00003">
    <property type="entry name" value="Haloacid_Dehalogenase"/>
    <property type="match status" value="1"/>
</dbReference>
<dbReference type="SFLD" id="SFLDG01129">
    <property type="entry name" value="C1.5:_HAD__Beta-PGM__Phosphata"/>
    <property type="match status" value="1"/>
</dbReference>
<dbReference type="OrthoDB" id="2012566at2759"/>
<protein>
    <recommendedName>
        <fullName evidence="3">HAD-like protein</fullName>
    </recommendedName>
</protein>
<dbReference type="PANTHER" id="PTHR43611">
    <property type="entry name" value="ALPHA-D-GLUCOSE 1-PHOSPHATE PHOSPHATASE"/>
    <property type="match status" value="1"/>
</dbReference>
<dbReference type="SUPFAM" id="SSF56784">
    <property type="entry name" value="HAD-like"/>
    <property type="match status" value="1"/>
</dbReference>
<dbReference type="InterPro" id="IPR006439">
    <property type="entry name" value="HAD-SF_hydro_IA"/>
</dbReference>
<dbReference type="GO" id="GO:0016791">
    <property type="term" value="F:phosphatase activity"/>
    <property type="evidence" value="ECO:0007669"/>
    <property type="project" value="UniProtKB-ARBA"/>
</dbReference>